<dbReference type="PANTHER" id="PTHR42718">
    <property type="entry name" value="MAJOR FACILITATOR SUPERFAMILY MULTIDRUG TRANSPORTER MFSC"/>
    <property type="match status" value="1"/>
</dbReference>
<dbReference type="InterPro" id="IPR011701">
    <property type="entry name" value="MFS"/>
</dbReference>
<dbReference type="InterPro" id="IPR036259">
    <property type="entry name" value="MFS_trans_sf"/>
</dbReference>
<dbReference type="Pfam" id="PF07690">
    <property type="entry name" value="MFS_1"/>
    <property type="match status" value="2"/>
</dbReference>
<evidence type="ECO:0000313" key="9">
    <source>
        <dbReference type="Proteomes" id="UP001499987"/>
    </source>
</evidence>
<evidence type="ECO:0000259" key="7">
    <source>
        <dbReference type="PROSITE" id="PS50850"/>
    </source>
</evidence>
<evidence type="ECO:0000256" key="5">
    <source>
        <dbReference type="ARBA" id="ARBA00023251"/>
    </source>
</evidence>
<name>A0ABP4EPB1_9ACTN</name>
<feature type="transmembrane region" description="Helical" evidence="6">
    <location>
        <begin position="82"/>
        <end position="100"/>
    </location>
</feature>
<feature type="transmembrane region" description="Helical" evidence="6">
    <location>
        <begin position="393"/>
        <end position="412"/>
    </location>
</feature>
<feature type="transmembrane region" description="Helical" evidence="6">
    <location>
        <begin position="167"/>
        <end position="187"/>
    </location>
</feature>
<feature type="transmembrane region" description="Helical" evidence="6">
    <location>
        <begin position="208"/>
        <end position="227"/>
    </location>
</feature>
<evidence type="ECO:0000256" key="3">
    <source>
        <dbReference type="ARBA" id="ARBA00022989"/>
    </source>
</evidence>
<feature type="transmembrane region" description="Helical" evidence="6">
    <location>
        <begin position="233"/>
        <end position="250"/>
    </location>
</feature>
<evidence type="ECO:0000256" key="6">
    <source>
        <dbReference type="SAM" id="Phobius"/>
    </source>
</evidence>
<feature type="domain" description="Major facilitator superfamily (MFS) profile" evidence="7">
    <location>
        <begin position="17"/>
        <end position="439"/>
    </location>
</feature>
<feature type="transmembrane region" description="Helical" evidence="6">
    <location>
        <begin position="15"/>
        <end position="35"/>
    </location>
</feature>
<feature type="transmembrane region" description="Helical" evidence="6">
    <location>
        <begin position="418"/>
        <end position="435"/>
    </location>
</feature>
<dbReference type="PROSITE" id="PS50850">
    <property type="entry name" value="MFS"/>
    <property type="match status" value="1"/>
</dbReference>
<evidence type="ECO:0000256" key="1">
    <source>
        <dbReference type="ARBA" id="ARBA00004651"/>
    </source>
</evidence>
<dbReference type="PANTHER" id="PTHR42718:SF49">
    <property type="entry name" value="EXPORT PROTEIN"/>
    <property type="match status" value="1"/>
</dbReference>
<feature type="transmembrane region" description="Helical" evidence="6">
    <location>
        <begin position="262"/>
        <end position="282"/>
    </location>
</feature>
<organism evidence="8 9">
    <name type="scientific">Kitasatospora arboriphila</name>
    <dbReference type="NCBI Taxonomy" id="258052"/>
    <lineage>
        <taxon>Bacteria</taxon>
        <taxon>Bacillati</taxon>
        <taxon>Actinomycetota</taxon>
        <taxon>Actinomycetes</taxon>
        <taxon>Kitasatosporales</taxon>
        <taxon>Streptomycetaceae</taxon>
        <taxon>Kitasatospora</taxon>
    </lineage>
</organism>
<dbReference type="EMBL" id="BAAALD010000136">
    <property type="protein sequence ID" value="GAA1123218.1"/>
    <property type="molecule type" value="Genomic_DNA"/>
</dbReference>
<sequence>MTRTADPAPPQQDRWGLVAVGGLLSFTALLDMNAVNLALPSVADGLGVAQSTAQWAALGYQLPLVALLLPAGRWLDGVGLRAAVHLAAGGYALGGAASALAPAAGWLIAARAVQGVFGALVFVLMPVLAARAVRPALRARALSVPATLGPLGAVTGPALGGPVLDAAGWRAVLPLAVPVCLAALWTVRRTAPPGPPWDGPLHPPGRTALADAALVGGAVAAVLLALTLAPGRWTLLPLAAAAVLPAAVWLRRPAGRATSALLAPAGGGGGGGGAAGAAMQYLTALRLQRDTAASATATGLTLLCFPLAMALAGRAGGRIAERLGTRRTARTAAAVATAGLLLLPGADGTPQDIAWRLALAGCGMGLYGGPVQALALAAAPPGRMGAAGSTVQLARSLGFALGPALATAGAAAGSPRTGLAAAAACAGAAVVLLAVPGRSTS</sequence>
<feature type="transmembrane region" description="Helical" evidence="6">
    <location>
        <begin position="328"/>
        <end position="346"/>
    </location>
</feature>
<feature type="transmembrane region" description="Helical" evidence="6">
    <location>
        <begin position="106"/>
        <end position="129"/>
    </location>
</feature>
<keyword evidence="9" id="KW-1185">Reference proteome</keyword>
<proteinExistence type="predicted"/>
<comment type="caution">
    <text evidence="8">The sequence shown here is derived from an EMBL/GenBank/DDBJ whole genome shotgun (WGS) entry which is preliminary data.</text>
</comment>
<dbReference type="SUPFAM" id="SSF103473">
    <property type="entry name" value="MFS general substrate transporter"/>
    <property type="match status" value="1"/>
</dbReference>
<feature type="transmembrane region" description="Helical" evidence="6">
    <location>
        <begin position="55"/>
        <end position="75"/>
    </location>
</feature>
<dbReference type="RefSeq" id="WP_344628070.1">
    <property type="nucleotide sequence ID" value="NZ_BAAALD010000136.1"/>
</dbReference>
<evidence type="ECO:0000256" key="4">
    <source>
        <dbReference type="ARBA" id="ARBA00023136"/>
    </source>
</evidence>
<protein>
    <submittedName>
        <fullName evidence="8">MFS transporter</fullName>
    </submittedName>
</protein>
<keyword evidence="5" id="KW-0046">Antibiotic resistance</keyword>
<keyword evidence="4 6" id="KW-0472">Membrane</keyword>
<comment type="subcellular location">
    <subcellularLocation>
        <location evidence="1">Cell membrane</location>
        <topology evidence="1">Multi-pass membrane protein</topology>
    </subcellularLocation>
</comment>
<gene>
    <name evidence="8" type="ORF">GCM10009663_73130</name>
</gene>
<reference evidence="9" key="1">
    <citation type="journal article" date="2019" name="Int. J. Syst. Evol. Microbiol.">
        <title>The Global Catalogue of Microorganisms (GCM) 10K type strain sequencing project: providing services to taxonomists for standard genome sequencing and annotation.</title>
        <authorList>
            <consortium name="The Broad Institute Genomics Platform"/>
            <consortium name="The Broad Institute Genome Sequencing Center for Infectious Disease"/>
            <person name="Wu L."/>
            <person name="Ma J."/>
        </authorList>
    </citation>
    <scope>NUCLEOTIDE SEQUENCE [LARGE SCALE GENOMIC DNA]</scope>
    <source>
        <strain evidence="9">JCM 13002</strain>
    </source>
</reference>
<accession>A0ABP4EPB1</accession>
<dbReference type="InterPro" id="IPR020846">
    <property type="entry name" value="MFS_dom"/>
</dbReference>
<keyword evidence="2 6" id="KW-0812">Transmembrane</keyword>
<feature type="transmembrane region" description="Helical" evidence="6">
    <location>
        <begin position="294"/>
        <end position="316"/>
    </location>
</feature>
<feature type="transmembrane region" description="Helical" evidence="6">
    <location>
        <begin position="141"/>
        <end position="161"/>
    </location>
</feature>
<evidence type="ECO:0000313" key="8">
    <source>
        <dbReference type="EMBL" id="GAA1123218.1"/>
    </source>
</evidence>
<dbReference type="PRINTS" id="PR01036">
    <property type="entry name" value="TCRTETB"/>
</dbReference>
<dbReference type="Proteomes" id="UP001499987">
    <property type="component" value="Unassembled WGS sequence"/>
</dbReference>
<dbReference type="Gene3D" id="1.20.1250.20">
    <property type="entry name" value="MFS general substrate transporter like domains"/>
    <property type="match status" value="2"/>
</dbReference>
<keyword evidence="3 6" id="KW-1133">Transmembrane helix</keyword>
<feature type="transmembrane region" description="Helical" evidence="6">
    <location>
        <begin position="358"/>
        <end position="381"/>
    </location>
</feature>
<evidence type="ECO:0000256" key="2">
    <source>
        <dbReference type="ARBA" id="ARBA00022692"/>
    </source>
</evidence>